<dbReference type="AlphaFoldDB" id="A0A6A4H2E8"/>
<accession>A0A6A4H2E8</accession>
<name>A0A6A4H2E8_9AGAR</name>
<evidence type="ECO:0000313" key="2">
    <source>
        <dbReference type="EMBL" id="KAE9391873.1"/>
    </source>
</evidence>
<feature type="region of interest" description="Disordered" evidence="1">
    <location>
        <begin position="219"/>
        <end position="241"/>
    </location>
</feature>
<evidence type="ECO:0000256" key="1">
    <source>
        <dbReference type="SAM" id="MobiDB-lite"/>
    </source>
</evidence>
<dbReference type="OrthoDB" id="3235609at2759"/>
<proteinExistence type="predicted"/>
<feature type="compositionally biased region" description="Polar residues" evidence="1">
    <location>
        <begin position="225"/>
        <end position="235"/>
    </location>
</feature>
<reference evidence="2" key="1">
    <citation type="journal article" date="2019" name="Environ. Microbiol.">
        <title>Fungal ecological strategies reflected in gene transcription - a case study of two litter decomposers.</title>
        <authorList>
            <person name="Barbi F."/>
            <person name="Kohler A."/>
            <person name="Barry K."/>
            <person name="Baskaran P."/>
            <person name="Daum C."/>
            <person name="Fauchery L."/>
            <person name="Ihrmark K."/>
            <person name="Kuo A."/>
            <person name="LaButti K."/>
            <person name="Lipzen A."/>
            <person name="Morin E."/>
            <person name="Grigoriev I.V."/>
            <person name="Henrissat B."/>
            <person name="Lindahl B."/>
            <person name="Martin F."/>
        </authorList>
    </citation>
    <scope>NUCLEOTIDE SEQUENCE</scope>
    <source>
        <strain evidence="2">JB14</strain>
    </source>
</reference>
<dbReference type="EMBL" id="ML769611">
    <property type="protein sequence ID" value="KAE9391873.1"/>
    <property type="molecule type" value="Genomic_DNA"/>
</dbReference>
<organism evidence="2 3">
    <name type="scientific">Gymnopus androsaceus JB14</name>
    <dbReference type="NCBI Taxonomy" id="1447944"/>
    <lineage>
        <taxon>Eukaryota</taxon>
        <taxon>Fungi</taxon>
        <taxon>Dikarya</taxon>
        <taxon>Basidiomycota</taxon>
        <taxon>Agaricomycotina</taxon>
        <taxon>Agaricomycetes</taxon>
        <taxon>Agaricomycetidae</taxon>
        <taxon>Agaricales</taxon>
        <taxon>Marasmiineae</taxon>
        <taxon>Omphalotaceae</taxon>
        <taxon>Gymnopus</taxon>
    </lineage>
</organism>
<protein>
    <submittedName>
        <fullName evidence="2">Uncharacterized protein</fullName>
    </submittedName>
</protein>
<gene>
    <name evidence="2" type="ORF">BT96DRAFT_945082</name>
</gene>
<sequence length="325" mass="36821">MRPFEEKTRSPVVLEVGWAKSRSGMQDLQVSTDSGGSQEVVFGWNRPQTQLSLTKKNFPNSAIQVDNGAISTAIFEWLFQLPNTNQQDHLVLLLYDEPKVRAIFRDLGVDLLSGCFDSGSGTKHKWNWLNENGGLKDLLRDDSYTDTDTTINVNTSQGPRDHLANDKRYNYRDVPHLAWRDPSDSLNVTTIGEILNKPFIHPNRTICLNVMTTHMLPLHGHPNDRNTQLNSSSTLPAPENLDLDLPRQERRRLMLAIFEAITDGPTIDDPFKKVEKAEKAEKAAKNGNGKVEYARKNWTVTRPALLVECDYLYTGPLEFVLCRHP</sequence>
<dbReference type="Proteomes" id="UP000799118">
    <property type="component" value="Unassembled WGS sequence"/>
</dbReference>
<evidence type="ECO:0000313" key="3">
    <source>
        <dbReference type="Proteomes" id="UP000799118"/>
    </source>
</evidence>
<keyword evidence="3" id="KW-1185">Reference proteome</keyword>